<accession>A0ABR6YB45</accession>
<dbReference type="Proteomes" id="UP000624279">
    <property type="component" value="Unassembled WGS sequence"/>
</dbReference>
<gene>
    <name evidence="1" type="ORF">H8K55_09365</name>
</gene>
<protein>
    <submittedName>
        <fullName evidence="1">Beta-propeller domain-containing protein</fullName>
    </submittedName>
</protein>
<name>A0ABR6YB45_9BURK</name>
<dbReference type="Pfam" id="PF09826">
    <property type="entry name" value="Beta_propel"/>
    <property type="match status" value="2"/>
</dbReference>
<reference evidence="1 2" key="1">
    <citation type="submission" date="2020-08" db="EMBL/GenBank/DDBJ databases">
        <title>Novel species isolated from subtropical streams in China.</title>
        <authorList>
            <person name="Lu H."/>
        </authorList>
    </citation>
    <scope>NUCLEOTIDE SEQUENCE [LARGE SCALE GENOMIC DNA]</scope>
    <source>
        <strain evidence="1 2">LX15W</strain>
    </source>
</reference>
<dbReference type="InterPro" id="IPR019198">
    <property type="entry name" value="Beta_propeller_containing"/>
</dbReference>
<comment type="caution">
    <text evidence="1">The sequence shown here is derived from an EMBL/GenBank/DDBJ whole genome shotgun (WGS) entry which is preliminary data.</text>
</comment>
<proteinExistence type="predicted"/>
<dbReference type="EMBL" id="JACOGA010000007">
    <property type="protein sequence ID" value="MBC3873797.1"/>
    <property type="molecule type" value="Genomic_DNA"/>
</dbReference>
<organism evidence="1 2">
    <name type="scientific">Undibacterium flavidum</name>
    <dbReference type="NCBI Taxonomy" id="2762297"/>
    <lineage>
        <taxon>Bacteria</taxon>
        <taxon>Pseudomonadati</taxon>
        <taxon>Pseudomonadota</taxon>
        <taxon>Betaproteobacteria</taxon>
        <taxon>Burkholderiales</taxon>
        <taxon>Oxalobacteraceae</taxon>
        <taxon>Undibacterium</taxon>
    </lineage>
</organism>
<keyword evidence="2" id="KW-1185">Reference proteome</keyword>
<evidence type="ECO:0000313" key="1">
    <source>
        <dbReference type="EMBL" id="MBC3873797.1"/>
    </source>
</evidence>
<dbReference type="RefSeq" id="WP_186941821.1">
    <property type="nucleotide sequence ID" value="NZ_JACOGA010000007.1"/>
</dbReference>
<evidence type="ECO:0000313" key="2">
    <source>
        <dbReference type="Proteomes" id="UP000624279"/>
    </source>
</evidence>
<sequence length="1052" mass="113663">MSIFRFRSAFFASLPPTLASSRALQLTGGILVCALLSACGGGSGKIGAPEGVSLSGRTSFASPTASPLIGNARNYGSIYRPGGALESAMDVATGSNVTSDTRTITEGDIYRVLDAGKTLLNLNPYRGLQIIDLSNPVAPKILGRVAITGTPTEMYRIGDRVYVLMNSWSQYRVVQKDGAEVLDRFHGAAVITVDISNRNQPKILNSTTVDGYIGASRMSSGGGKSALYFTVQQYKAGVIDSSVKSLAIDAQGNVQAKSSIGLGNYVQAIQAMNDRLMVASFDAASASANNWRSRISVIDISSPDGVMIKGADVAVSGVVKQKNNMHIQGNIMRIVSSSVTGGIVILDSSGMLRTSDPVVFTNLDNTTITPTTVTVNGTATGTTTTAPLVLTTIQTSSLNTNHVETFNIADIAKPVAVDHDTFGAEQQLYGTTFLPDRAFFVTYLRRDPFHAFSITPDGVMQEENEFIVSGWNDFFVPVQANSRMIGVGHNDANNRRALAISLYDITNLKNTQPLVARAEVDLAYSFSEANWDDRAFTVLDNATNVLADDGKTLETGLVLLPYTGWDSGNYVYKTGVQIFSFSATTLTRRGSMQQDSQVRRSFMGDSSQNIAANLSVNELSLFGIANPNAPVKKSSLELSTNYSQFVALSNVGVRYRASDFGWWGSNSAAKRTDAVEVVALNNVDGDTPIASVVVPASSKIFNVGNHLSVVTSEMVGNLMRTTIKTYDLSIPTAPRLTSNFVSDEILGANNFSNPLADICMSCGGYASTQVLTVGKALVFVSRTLQNDLSADGKTITRYWSNQNFQVLNLEDVNHPVLLPKISMAKDEENVDVIQNGSSLWVNYQKAQQQLGPNGELQSKYFVKELNLTAPANPRLGKEINIPGQLMAIVGDQFYCLEYSTVGRNIEPSLHMLIVQNNLAYLQATVNLSGKYPTGLLADSNAVVLTSMDSSNYQNRMDIYAVPVKDFALQSTTPLESGANSAILRPGRLMVLDWYGLFLYDISQIKTPKIRAYFPVISWNGNLSVVNKDIYLPASYFGVYQFNLDTINITASQ</sequence>